<keyword evidence="2" id="KW-0812">Transmembrane</keyword>
<evidence type="ECO:0000256" key="2">
    <source>
        <dbReference type="SAM" id="Phobius"/>
    </source>
</evidence>
<dbReference type="STRING" id="23.BEL05_06125"/>
<accession>A0A1E5IV92</accession>
<evidence type="ECO:0000256" key="1">
    <source>
        <dbReference type="SAM" id="MobiDB-lite"/>
    </source>
</evidence>
<feature type="domain" description="DUF4124" evidence="3">
    <location>
        <begin position="17"/>
        <end position="53"/>
    </location>
</feature>
<evidence type="ECO:0000313" key="4">
    <source>
        <dbReference type="EMBL" id="OEG74416.1"/>
    </source>
</evidence>
<evidence type="ECO:0000259" key="3">
    <source>
        <dbReference type="Pfam" id="PF13511"/>
    </source>
</evidence>
<gene>
    <name evidence="4" type="ORF">BEL05_06125</name>
</gene>
<keyword evidence="2" id="KW-1133">Transmembrane helix</keyword>
<feature type="region of interest" description="Disordered" evidence="1">
    <location>
        <begin position="114"/>
        <end position="139"/>
    </location>
</feature>
<sequence length="151" mass="17420">MDKIMTRKSYYILLVTMLFSPTILATTIYKWVDENGVTHYSQQVPPEKQSEKLYSEDIEQKKVGFVAPKVKAVSEPEKSDLELAAQEISKKDKAQASAICDNAKHQLNVLETHTRLTRKNEDSDEPVRMTEEERQSEISAQKEKIRLFCKK</sequence>
<protein>
    <recommendedName>
        <fullName evidence="3">DUF4124 domain-containing protein</fullName>
    </recommendedName>
</protein>
<organism evidence="4 5">
    <name type="scientific">Shewanella colwelliana</name>
    <name type="common">Alteromonas colwelliana</name>
    <dbReference type="NCBI Taxonomy" id="23"/>
    <lineage>
        <taxon>Bacteria</taxon>
        <taxon>Pseudomonadati</taxon>
        <taxon>Pseudomonadota</taxon>
        <taxon>Gammaproteobacteria</taxon>
        <taxon>Alteromonadales</taxon>
        <taxon>Shewanellaceae</taxon>
        <taxon>Shewanella</taxon>
    </lineage>
</organism>
<dbReference type="Pfam" id="PF13511">
    <property type="entry name" value="DUF4124"/>
    <property type="match status" value="1"/>
</dbReference>
<dbReference type="OrthoDB" id="7068596at2"/>
<dbReference type="InterPro" id="IPR025392">
    <property type="entry name" value="DUF4124"/>
</dbReference>
<keyword evidence="2" id="KW-0472">Membrane</keyword>
<feature type="transmembrane region" description="Helical" evidence="2">
    <location>
        <begin position="12"/>
        <end position="32"/>
    </location>
</feature>
<name>A0A1E5IV92_SHECO</name>
<evidence type="ECO:0000313" key="5">
    <source>
        <dbReference type="Proteomes" id="UP000095230"/>
    </source>
</evidence>
<proteinExistence type="predicted"/>
<dbReference type="EMBL" id="MCBT01000022">
    <property type="protein sequence ID" value="OEG74416.1"/>
    <property type="molecule type" value="Genomic_DNA"/>
</dbReference>
<comment type="caution">
    <text evidence="4">The sequence shown here is derived from an EMBL/GenBank/DDBJ whole genome shotgun (WGS) entry which is preliminary data.</text>
</comment>
<dbReference type="AlphaFoldDB" id="A0A1E5IV92"/>
<reference evidence="4 5" key="1">
    <citation type="submission" date="2016-07" db="EMBL/GenBank/DDBJ databases">
        <title>Whole-genome of two Shewanella species isolated from a digestive organ of sea cucumber Apostichopus japonicus Selenka 1867.</title>
        <authorList>
            <person name="Hong H.-H."/>
            <person name="Choi H."/>
            <person name="Cheon S."/>
            <person name="Oh J.-S."/>
            <person name="Lee H.-G."/>
            <person name="Park C."/>
        </authorList>
    </citation>
    <scope>NUCLEOTIDE SEQUENCE [LARGE SCALE GENOMIC DNA]</scope>
    <source>
        <strain evidence="4 5">CSB03KR</strain>
    </source>
</reference>
<dbReference type="Proteomes" id="UP000095230">
    <property type="component" value="Unassembled WGS sequence"/>
</dbReference>